<evidence type="ECO:0000256" key="4">
    <source>
        <dbReference type="ARBA" id="ARBA00023136"/>
    </source>
</evidence>
<dbReference type="PANTHER" id="PTHR31234">
    <property type="entry name" value="LATE EMBRYOGENESIS ABUNDANT (LEA) HYDROXYPROLINE-RICH GLYCOPROTEIN FAMILY"/>
    <property type="match status" value="1"/>
</dbReference>
<evidence type="ECO:0000256" key="5">
    <source>
        <dbReference type="SAM" id="MobiDB-lite"/>
    </source>
</evidence>
<dbReference type="KEGG" id="dosa:Os11g0120000"/>
<dbReference type="GO" id="GO:0098542">
    <property type="term" value="P:defense response to other organism"/>
    <property type="evidence" value="ECO:0007669"/>
    <property type="project" value="InterPro"/>
</dbReference>
<evidence type="ECO:0000256" key="3">
    <source>
        <dbReference type="ARBA" id="ARBA00022989"/>
    </source>
</evidence>
<gene>
    <name evidence="8" type="ordered locus">Os11g0120000</name>
</gene>
<feature type="domain" description="Late embryogenesis abundant protein LEA-2 subgroup" evidence="7">
    <location>
        <begin position="166"/>
        <end position="262"/>
    </location>
</feature>
<evidence type="ECO:0000256" key="2">
    <source>
        <dbReference type="ARBA" id="ARBA00022692"/>
    </source>
</evidence>
<accession>C7J9A0</accession>
<dbReference type="SUPFAM" id="SSF117070">
    <property type="entry name" value="LEA14-like"/>
    <property type="match status" value="1"/>
</dbReference>
<feature type="transmembrane region" description="Helical" evidence="6">
    <location>
        <begin position="102"/>
        <end position="130"/>
    </location>
</feature>
<evidence type="ECO:0000313" key="9">
    <source>
        <dbReference type="Proteomes" id="UP000000763"/>
    </source>
</evidence>
<dbReference type="InterPro" id="IPR004864">
    <property type="entry name" value="LEA_2"/>
</dbReference>
<dbReference type="PANTHER" id="PTHR31234:SF65">
    <property type="entry name" value="LATE EMBRYOGENESIS ABUNDANT PROTEIN, LEA_2 SUBGROUP"/>
    <property type="match status" value="1"/>
</dbReference>
<organism evidence="8 9">
    <name type="scientific">Oryza sativa subsp. japonica</name>
    <name type="common">Rice</name>
    <dbReference type="NCBI Taxonomy" id="39947"/>
    <lineage>
        <taxon>Eukaryota</taxon>
        <taxon>Viridiplantae</taxon>
        <taxon>Streptophyta</taxon>
        <taxon>Embryophyta</taxon>
        <taxon>Tracheophyta</taxon>
        <taxon>Spermatophyta</taxon>
        <taxon>Magnoliopsida</taxon>
        <taxon>Liliopsida</taxon>
        <taxon>Poales</taxon>
        <taxon>Poaceae</taxon>
        <taxon>BOP clade</taxon>
        <taxon>Oryzoideae</taxon>
        <taxon>Oryzeae</taxon>
        <taxon>Oryzinae</taxon>
        <taxon>Oryza</taxon>
        <taxon>Oryza sativa</taxon>
    </lineage>
</organism>
<reference evidence="9" key="2">
    <citation type="journal article" date="2008" name="Nucleic Acids Res.">
        <title>The rice annotation project database (RAP-DB): 2008 update.</title>
        <authorList>
            <consortium name="The rice annotation project (RAP)"/>
        </authorList>
    </citation>
    <scope>GENOME REANNOTATION</scope>
    <source>
        <strain evidence="9">cv. Nipponbare</strain>
    </source>
</reference>
<evidence type="ECO:0000256" key="1">
    <source>
        <dbReference type="ARBA" id="ARBA00004167"/>
    </source>
</evidence>
<keyword evidence="3 6" id="KW-1133">Transmembrane helix</keyword>
<feature type="compositionally biased region" description="Basic and acidic residues" evidence="5">
    <location>
        <begin position="12"/>
        <end position="24"/>
    </location>
</feature>
<evidence type="ECO:0000313" key="8">
    <source>
        <dbReference type="EMBL" id="BAH95051.1"/>
    </source>
</evidence>
<keyword evidence="4 6" id="KW-0472">Membrane</keyword>
<dbReference type="GO" id="GO:0016020">
    <property type="term" value="C:membrane"/>
    <property type="evidence" value="ECO:0007669"/>
    <property type="project" value="UniProtKB-SubCell"/>
</dbReference>
<reference evidence="8 9" key="1">
    <citation type="journal article" date="2005" name="Nature">
        <title>The map-based sequence of the rice genome.</title>
        <authorList>
            <consortium name="International rice genome sequencing project (IRGSP)"/>
            <person name="Matsumoto T."/>
            <person name="Wu J."/>
            <person name="Kanamori H."/>
            <person name="Katayose Y."/>
            <person name="Fujisawa M."/>
            <person name="Namiki N."/>
            <person name="Mizuno H."/>
            <person name="Yamamoto K."/>
            <person name="Antonio B.A."/>
            <person name="Baba T."/>
            <person name="Sakata K."/>
            <person name="Nagamura Y."/>
            <person name="Aoki H."/>
            <person name="Arikawa K."/>
            <person name="Arita K."/>
            <person name="Bito T."/>
            <person name="Chiden Y."/>
            <person name="Fujitsuka N."/>
            <person name="Fukunaka R."/>
            <person name="Hamada M."/>
            <person name="Harada C."/>
            <person name="Hayashi A."/>
            <person name="Hijishita S."/>
            <person name="Honda M."/>
            <person name="Hosokawa S."/>
            <person name="Ichikawa Y."/>
            <person name="Idonuma A."/>
            <person name="Iijima M."/>
            <person name="Ikeda M."/>
            <person name="Ikeno M."/>
            <person name="Ito K."/>
            <person name="Ito S."/>
            <person name="Ito T."/>
            <person name="Ito Y."/>
            <person name="Ito Y."/>
            <person name="Iwabuchi A."/>
            <person name="Kamiya K."/>
            <person name="Karasawa W."/>
            <person name="Kurita K."/>
            <person name="Katagiri S."/>
            <person name="Kikuta A."/>
            <person name="Kobayashi H."/>
            <person name="Kobayashi N."/>
            <person name="Machita K."/>
            <person name="Maehara T."/>
            <person name="Masukawa M."/>
            <person name="Mizubayashi T."/>
            <person name="Mukai Y."/>
            <person name="Nagasaki H."/>
            <person name="Nagata Y."/>
            <person name="Naito S."/>
            <person name="Nakashima M."/>
            <person name="Nakama Y."/>
            <person name="Nakamichi Y."/>
            <person name="Nakamura M."/>
            <person name="Meguro A."/>
            <person name="Negishi M."/>
            <person name="Ohta I."/>
            <person name="Ohta T."/>
            <person name="Okamoto M."/>
            <person name="Ono N."/>
            <person name="Saji S."/>
            <person name="Sakaguchi M."/>
            <person name="Sakai K."/>
            <person name="Shibata M."/>
            <person name="Shimokawa T."/>
            <person name="Song J."/>
            <person name="Takazaki Y."/>
            <person name="Terasawa K."/>
            <person name="Tsugane M."/>
            <person name="Tsuji K."/>
            <person name="Ueda S."/>
            <person name="Waki K."/>
            <person name="Yamagata H."/>
            <person name="Yamamoto M."/>
            <person name="Yamamoto S."/>
            <person name="Yamane H."/>
            <person name="Yoshiki S."/>
            <person name="Yoshihara R."/>
            <person name="Yukawa K."/>
            <person name="Zhong H."/>
            <person name="Yano M."/>
            <person name="Yuan Q."/>
            <person name="Ouyang S."/>
            <person name="Liu J."/>
            <person name="Jones K.M."/>
            <person name="Gansberger K."/>
            <person name="Moffat K."/>
            <person name="Hill J."/>
            <person name="Bera J."/>
            <person name="Fadrosh D."/>
            <person name="Jin S."/>
            <person name="Johri S."/>
            <person name="Kim M."/>
            <person name="Overton L."/>
            <person name="Reardon M."/>
            <person name="Tsitrin T."/>
            <person name="Vuong H."/>
            <person name="Weaver B."/>
            <person name="Ciecko A."/>
            <person name="Tallon L."/>
            <person name="Jackson J."/>
            <person name="Pai G."/>
            <person name="Aken S.V."/>
            <person name="Utterback T."/>
            <person name="Reidmuller S."/>
            <person name="Feldblyum T."/>
            <person name="Hsiao J."/>
            <person name="Zismann V."/>
            <person name="Iobst S."/>
            <person name="de Vazeille A.R."/>
            <person name="Buell C.R."/>
            <person name="Ying K."/>
            <person name="Li Y."/>
            <person name="Lu T."/>
            <person name="Huang Y."/>
            <person name="Zhao Q."/>
            <person name="Feng Q."/>
            <person name="Zhang L."/>
            <person name="Zhu J."/>
            <person name="Weng Q."/>
            <person name="Mu J."/>
            <person name="Lu Y."/>
            <person name="Fan D."/>
            <person name="Liu Y."/>
            <person name="Guan J."/>
            <person name="Zhang Y."/>
            <person name="Yu S."/>
            <person name="Liu X."/>
            <person name="Zhang Y."/>
            <person name="Hong G."/>
            <person name="Han B."/>
            <person name="Choisne N."/>
            <person name="Demange N."/>
            <person name="Orjeda G."/>
            <person name="Samain S."/>
            <person name="Cattolico L."/>
            <person name="Pelletier E."/>
            <person name="Couloux A."/>
            <person name="Segurens B."/>
            <person name="Wincker P."/>
            <person name="D'Hont A."/>
            <person name="Scarpelli C."/>
            <person name="Weissenbach J."/>
            <person name="Salanoubat M."/>
            <person name="Quetier F."/>
            <person name="Yu Y."/>
            <person name="Kim H.R."/>
            <person name="Rambo T."/>
            <person name="Currie J."/>
            <person name="Collura K."/>
            <person name="Luo M."/>
            <person name="Yang T."/>
            <person name="Ammiraju J.S.S."/>
            <person name="Engler F."/>
            <person name="Soderlund C."/>
            <person name="Wing R.A."/>
            <person name="Palmer L.E."/>
            <person name="de la Bastide M."/>
            <person name="Spiegel L."/>
            <person name="Nascimento L."/>
            <person name="Zutavern T."/>
            <person name="O'Shaughnessy A."/>
            <person name="Dike S."/>
            <person name="Dedhia N."/>
            <person name="Preston R."/>
            <person name="Balija V."/>
            <person name="McCombie W.R."/>
            <person name="Chow T."/>
            <person name="Chen H."/>
            <person name="Chung M."/>
            <person name="Chen C."/>
            <person name="Shaw J."/>
            <person name="Wu H."/>
            <person name="Hsiao K."/>
            <person name="Chao Y."/>
            <person name="Chu M."/>
            <person name="Cheng C."/>
            <person name="Hour A."/>
            <person name="Lee P."/>
            <person name="Lin S."/>
            <person name="Lin Y."/>
            <person name="Liou J."/>
            <person name="Liu S."/>
            <person name="Hsing Y."/>
            <person name="Raghuvanshi S."/>
            <person name="Mohanty A."/>
            <person name="Bharti A.K."/>
            <person name="Gaur A."/>
            <person name="Gupta V."/>
            <person name="Kumar D."/>
            <person name="Ravi V."/>
            <person name="Vij S."/>
            <person name="Kapur A."/>
            <person name="Khurana P."/>
            <person name="Khurana P."/>
            <person name="Khurana J.P."/>
            <person name="Tyagi A.K."/>
            <person name="Gaikwad K."/>
            <person name="Singh A."/>
            <person name="Dalal V."/>
            <person name="Srivastava S."/>
            <person name="Dixit A."/>
            <person name="Pal A.K."/>
            <person name="Ghazi I.A."/>
            <person name="Yadav M."/>
            <person name="Pandit A."/>
            <person name="Bhargava A."/>
            <person name="Sureshbabu K."/>
            <person name="Batra K."/>
            <person name="Sharma T.R."/>
            <person name="Mohapatra T."/>
            <person name="Singh N.K."/>
            <person name="Messing J."/>
            <person name="Nelson A.B."/>
            <person name="Fuks G."/>
            <person name="Kavchok S."/>
            <person name="Keizer G."/>
            <person name="Linton E."/>
            <person name="Llaca V."/>
            <person name="Song R."/>
            <person name="Tanyolac B."/>
            <person name="Young S."/>
            <person name="Ho-Il K."/>
            <person name="Hahn J.H."/>
            <person name="Sangsakoo G."/>
            <person name="Vanavichit A."/>
            <person name="de Mattos Luiz.A.T."/>
            <person name="Zimmer P.D."/>
            <person name="Malone G."/>
            <person name="Dellagostin O."/>
            <person name="de Oliveira A.C."/>
            <person name="Bevan M."/>
            <person name="Bancroft I."/>
            <person name="Minx P."/>
            <person name="Cordum H."/>
            <person name="Wilson R."/>
            <person name="Cheng Z."/>
            <person name="Jin W."/>
            <person name="Jiang J."/>
            <person name="Leong S.A."/>
            <person name="Iwama H."/>
            <person name="Gojobori T."/>
            <person name="Itoh T."/>
            <person name="Niimura Y."/>
            <person name="Fujii Y."/>
            <person name="Habara T."/>
            <person name="Sakai H."/>
            <person name="Sato Y."/>
            <person name="Wilson G."/>
            <person name="Kumar K."/>
            <person name="McCouch S."/>
            <person name="Juretic N."/>
            <person name="Hoen D."/>
            <person name="Wright S."/>
            <person name="Bruskiewich R."/>
            <person name="Bureau T."/>
            <person name="Miyao A."/>
            <person name="Hirochika H."/>
            <person name="Nishikawa T."/>
            <person name="Kadowaki K."/>
            <person name="Sugiura M."/>
            <person name="Burr B."/>
            <person name="Sasaki T."/>
        </authorList>
    </citation>
    <scope>NUCLEOTIDE SEQUENCE [LARGE SCALE GENOMIC DNA]</scope>
    <source>
        <strain evidence="9">cv. Nipponbare</strain>
    </source>
</reference>
<dbReference type="Proteomes" id="UP000000763">
    <property type="component" value="Chromosome 11"/>
</dbReference>
<dbReference type="EMBL" id="AP008217">
    <property type="protein sequence ID" value="BAH95051.1"/>
    <property type="molecule type" value="Genomic_DNA"/>
</dbReference>
<feature type="region of interest" description="Disordered" evidence="5">
    <location>
        <begin position="1"/>
        <end position="55"/>
    </location>
</feature>
<dbReference type="AlphaFoldDB" id="C7J9A0"/>
<dbReference type="Pfam" id="PF03168">
    <property type="entry name" value="LEA_2"/>
    <property type="match status" value="1"/>
</dbReference>
<dbReference type="Gene3D" id="2.60.40.1820">
    <property type="match status" value="1"/>
</dbReference>
<feature type="compositionally biased region" description="Polar residues" evidence="5">
    <location>
        <begin position="30"/>
        <end position="50"/>
    </location>
</feature>
<protein>
    <submittedName>
        <fullName evidence="8">Os11g0120000 protein</fullName>
    </submittedName>
</protein>
<feature type="non-terminal residue" evidence="8">
    <location>
        <position position="1"/>
    </location>
</feature>
<feature type="compositionally biased region" description="Polar residues" evidence="5">
    <location>
        <begin position="1"/>
        <end position="11"/>
    </location>
</feature>
<dbReference type="InterPro" id="IPR044839">
    <property type="entry name" value="NDR1-like"/>
</dbReference>
<proteinExistence type="predicted"/>
<evidence type="ECO:0000256" key="6">
    <source>
        <dbReference type="SAM" id="Phobius"/>
    </source>
</evidence>
<comment type="subcellular location">
    <subcellularLocation>
        <location evidence="1">Membrane</location>
        <topology evidence="1">Single-pass membrane protein</topology>
    </subcellularLocation>
</comment>
<sequence length="289" mass="31318">AILSSLTSSAGRDTREREREREPTAHYLNPIQSNQITSLSSTPRTRTQSSIDRDMASTTAAAAGNGSGSILPTHTIAATAPPFRTHKDADLESRRRRRRRRCLCCCLLVTLVVLLVLAITLLVLFLTVLRVRDPTTRLVSTRLIGLSPRLSFPAMSVQLNVTLLITVAVHNPNPASFTYATGGHTDLTYRGAHVGDAEIDPGRIPSRGDANVTMALTLQADRFAGDLTQLVTDVMGGSVALEASTRIPGRVAILGVFKRHAVAYSDCHFVFGVTEMAVRSQQCSDRTKL</sequence>
<keyword evidence="2 6" id="KW-0812">Transmembrane</keyword>
<evidence type="ECO:0000259" key="7">
    <source>
        <dbReference type="Pfam" id="PF03168"/>
    </source>
</evidence>
<name>C7J9A0_ORYSJ</name>